<proteinExistence type="predicted"/>
<protein>
    <submittedName>
        <fullName evidence="1">Uncharacterized protein</fullName>
    </submittedName>
</protein>
<dbReference type="EMBL" id="LAZR01000432">
    <property type="protein sequence ID" value="KKN69151.1"/>
    <property type="molecule type" value="Genomic_DNA"/>
</dbReference>
<dbReference type="AlphaFoldDB" id="A0A0F9V6H9"/>
<gene>
    <name evidence="1" type="ORF">LCGC14_0444400</name>
</gene>
<evidence type="ECO:0000313" key="1">
    <source>
        <dbReference type="EMBL" id="KKN69151.1"/>
    </source>
</evidence>
<sequence>MTFGWKRVRISVKSKGRIHDIMSDGGRLACGRYFNPAKVRDAKHGGKRCGTCKAALSNQ</sequence>
<accession>A0A0F9V6H9</accession>
<reference evidence="1" key="1">
    <citation type="journal article" date="2015" name="Nature">
        <title>Complex archaea that bridge the gap between prokaryotes and eukaryotes.</title>
        <authorList>
            <person name="Spang A."/>
            <person name="Saw J.H."/>
            <person name="Jorgensen S.L."/>
            <person name="Zaremba-Niedzwiedzka K."/>
            <person name="Martijn J."/>
            <person name="Lind A.E."/>
            <person name="van Eijk R."/>
            <person name="Schleper C."/>
            <person name="Guy L."/>
            <person name="Ettema T.J."/>
        </authorList>
    </citation>
    <scope>NUCLEOTIDE SEQUENCE</scope>
</reference>
<organism evidence="1">
    <name type="scientific">marine sediment metagenome</name>
    <dbReference type="NCBI Taxonomy" id="412755"/>
    <lineage>
        <taxon>unclassified sequences</taxon>
        <taxon>metagenomes</taxon>
        <taxon>ecological metagenomes</taxon>
    </lineage>
</organism>
<comment type="caution">
    <text evidence="1">The sequence shown here is derived from an EMBL/GenBank/DDBJ whole genome shotgun (WGS) entry which is preliminary data.</text>
</comment>
<name>A0A0F9V6H9_9ZZZZ</name>